<sequence>MSVSSEVEAGSEFDVLISVQKSDLESFARFQSQLPRGLTAVGGQADNADFSFSEGMVRFIWVRLPAPPDLQIKYRVKVDQRLMGSFTLGGTFSYVRGNQRKDVQLAAASIRIRPSQKVAADQRLDISAFQEALPAQRSLDASQLKVRCIRELPTVLEGSEDHIVRLLINRGEATKFAKIEEKLPEGYTAEPIETKDAIFSCTGGVVKFLWMNLPPDPMFTVSYRLVPLAGKVAVGSPSIEGTFSFVQSGATRAIKITQRDVEFGKMDAAALEQLVQSVQVQLDPLTGAEASSNYTHPETSAGGREYPVQEQRISPIRAAGGRRGLVPRETSRSMDQYLLAPEEGVYYRVQVAAGHKPININRYFKHLSLRADVRTERHEGWYKYSVGSFKEYKDARDYRVQVWNTTPIRDAFVAAYNNGQRITVQEALMITSQKWYK</sequence>
<gene>
    <name evidence="2" type="ORF">AL399_07435</name>
</gene>
<dbReference type="Proteomes" id="UP000054172">
    <property type="component" value="Unassembled WGS sequence"/>
</dbReference>
<accession>A0A0Q4B5F3</accession>
<protein>
    <recommendedName>
        <fullName evidence="1">SPOR domain-containing protein</fullName>
    </recommendedName>
</protein>
<dbReference type="AlphaFoldDB" id="A0A0Q4B5F3"/>
<dbReference type="InterPro" id="IPR007730">
    <property type="entry name" value="SPOR-like_dom"/>
</dbReference>
<keyword evidence="3" id="KW-1185">Reference proteome</keyword>
<evidence type="ECO:0000259" key="1">
    <source>
        <dbReference type="Pfam" id="PF05036"/>
    </source>
</evidence>
<reference evidence="2" key="1">
    <citation type="submission" date="2015-08" db="EMBL/GenBank/DDBJ databases">
        <title>Candidatus Bacteriodes Periocalifornicus.</title>
        <authorList>
            <person name="McLean J.S."/>
            <person name="Kelley S."/>
        </authorList>
    </citation>
    <scope>NUCLEOTIDE SEQUENCE [LARGE SCALE GENOMIC DNA]</scope>
    <source>
        <strain evidence="2">12B</strain>
    </source>
</reference>
<dbReference type="GO" id="GO:0042834">
    <property type="term" value="F:peptidoglycan binding"/>
    <property type="evidence" value="ECO:0007669"/>
    <property type="project" value="InterPro"/>
</dbReference>
<proteinExistence type="predicted"/>
<name>A0A0Q4B5F3_9BACT</name>
<dbReference type="EMBL" id="LIIK01000039">
    <property type="protein sequence ID" value="KQM08424.1"/>
    <property type="molecule type" value="Genomic_DNA"/>
</dbReference>
<feature type="domain" description="SPOR" evidence="1">
    <location>
        <begin position="346"/>
        <end position="401"/>
    </location>
</feature>
<dbReference type="PATRIC" id="fig|1702214.3.peg.1086"/>
<organism evidence="2 3">
    <name type="scientific">Candidatus [Bacteroides] periocalifornicus</name>
    <dbReference type="NCBI Taxonomy" id="1702214"/>
    <lineage>
        <taxon>Bacteria</taxon>
        <taxon>Pseudomonadati</taxon>
        <taxon>Bacteroidota</taxon>
    </lineage>
</organism>
<evidence type="ECO:0000313" key="2">
    <source>
        <dbReference type="EMBL" id="KQM08424.1"/>
    </source>
</evidence>
<dbReference type="Pfam" id="PF05036">
    <property type="entry name" value="SPOR"/>
    <property type="match status" value="1"/>
</dbReference>
<comment type="caution">
    <text evidence="2">The sequence shown here is derived from an EMBL/GenBank/DDBJ whole genome shotgun (WGS) entry which is preliminary data.</text>
</comment>
<dbReference type="STRING" id="1702214.AL399_07435"/>
<evidence type="ECO:0000313" key="3">
    <source>
        <dbReference type="Proteomes" id="UP000054172"/>
    </source>
</evidence>